<evidence type="ECO:0000313" key="1">
    <source>
        <dbReference type="EMBL" id="CAL1599016.1"/>
    </source>
</evidence>
<dbReference type="EMBL" id="OZ035845">
    <property type="protein sequence ID" value="CAL1599016.1"/>
    <property type="molecule type" value="Genomic_DNA"/>
</dbReference>
<dbReference type="Proteomes" id="UP001497482">
    <property type="component" value="Chromosome 23"/>
</dbReference>
<dbReference type="AlphaFoldDB" id="A0AAV2LC09"/>
<protein>
    <submittedName>
        <fullName evidence="1">Uncharacterized protein</fullName>
    </submittedName>
</protein>
<gene>
    <name evidence="1" type="ORF">KC01_LOCUS27363</name>
</gene>
<dbReference type="Gene3D" id="3.30.250.20">
    <property type="entry name" value="L1 transposable element, C-terminal domain"/>
    <property type="match status" value="1"/>
</dbReference>
<reference evidence="1 2" key="1">
    <citation type="submission" date="2024-04" db="EMBL/GenBank/DDBJ databases">
        <authorList>
            <person name="Waldvogel A.-M."/>
            <person name="Schoenle A."/>
        </authorList>
    </citation>
    <scope>NUCLEOTIDE SEQUENCE [LARGE SCALE GENOMIC DNA]</scope>
</reference>
<organism evidence="1 2">
    <name type="scientific">Knipowitschia caucasica</name>
    <name type="common">Caucasian dwarf goby</name>
    <name type="synonym">Pomatoschistus caucasicus</name>
    <dbReference type="NCBI Taxonomy" id="637954"/>
    <lineage>
        <taxon>Eukaryota</taxon>
        <taxon>Metazoa</taxon>
        <taxon>Chordata</taxon>
        <taxon>Craniata</taxon>
        <taxon>Vertebrata</taxon>
        <taxon>Euteleostomi</taxon>
        <taxon>Actinopterygii</taxon>
        <taxon>Neopterygii</taxon>
        <taxon>Teleostei</taxon>
        <taxon>Neoteleostei</taxon>
        <taxon>Acanthomorphata</taxon>
        <taxon>Gobiaria</taxon>
        <taxon>Gobiiformes</taxon>
        <taxon>Gobioidei</taxon>
        <taxon>Gobiidae</taxon>
        <taxon>Gobiinae</taxon>
        <taxon>Knipowitschia</taxon>
    </lineage>
</organism>
<proteinExistence type="predicted"/>
<keyword evidence="2" id="KW-1185">Reference proteome</keyword>
<dbReference type="InterPro" id="IPR042566">
    <property type="entry name" value="L1_C"/>
</dbReference>
<sequence>MFIQKKRVFFDHDYATDVQQRIKEYAPIKKLLKENQIRFQTPLTRIHIHFDTGSVTCNDPHAVAAELENRGFRLGQFERRSQRTITLIRCLNFYRGAPWARAALV</sequence>
<accession>A0AAV2LC09</accession>
<evidence type="ECO:0000313" key="2">
    <source>
        <dbReference type="Proteomes" id="UP001497482"/>
    </source>
</evidence>
<name>A0AAV2LC09_KNICA</name>